<sequence length="111" mass="12945">MKKKYEGSNRVKRVQLQTLRKEFEMLSMKDGESITSYYARIMDINNKMRFIGEKMNDVIIVEKILRSLTHSSIMLFAQLKMKSNNSSTTEEQALKALCTLISKEEYRGRGI</sequence>
<organism evidence="1 2">
    <name type="scientific">Hibiscus trionum</name>
    <name type="common">Flower of an hour</name>
    <dbReference type="NCBI Taxonomy" id="183268"/>
    <lineage>
        <taxon>Eukaryota</taxon>
        <taxon>Viridiplantae</taxon>
        <taxon>Streptophyta</taxon>
        <taxon>Embryophyta</taxon>
        <taxon>Tracheophyta</taxon>
        <taxon>Spermatophyta</taxon>
        <taxon>Magnoliopsida</taxon>
        <taxon>eudicotyledons</taxon>
        <taxon>Gunneridae</taxon>
        <taxon>Pentapetalae</taxon>
        <taxon>rosids</taxon>
        <taxon>malvids</taxon>
        <taxon>Malvales</taxon>
        <taxon>Malvaceae</taxon>
        <taxon>Malvoideae</taxon>
        <taxon>Hibiscus</taxon>
    </lineage>
</organism>
<dbReference type="PANTHER" id="PTHR35317">
    <property type="entry name" value="OS04G0629600 PROTEIN"/>
    <property type="match status" value="1"/>
</dbReference>
<keyword evidence="2" id="KW-1185">Reference proteome</keyword>
<proteinExistence type="predicted"/>
<protein>
    <submittedName>
        <fullName evidence="1">Uncharacterized protein</fullName>
    </submittedName>
</protein>
<reference evidence="1" key="1">
    <citation type="submission" date="2023-05" db="EMBL/GenBank/DDBJ databases">
        <title>Genome and transcriptome analyses reveal genes involved in the formation of fine ridges on petal epidermal cells in Hibiscus trionum.</title>
        <authorList>
            <person name="Koshimizu S."/>
            <person name="Masuda S."/>
            <person name="Ishii T."/>
            <person name="Shirasu K."/>
            <person name="Hoshino A."/>
            <person name="Arita M."/>
        </authorList>
    </citation>
    <scope>NUCLEOTIDE SEQUENCE</scope>
    <source>
        <strain evidence="1">Hamamatsu line</strain>
    </source>
</reference>
<dbReference type="EMBL" id="BSYR01000008">
    <property type="protein sequence ID" value="GMI70265.1"/>
    <property type="molecule type" value="Genomic_DNA"/>
</dbReference>
<evidence type="ECO:0000313" key="2">
    <source>
        <dbReference type="Proteomes" id="UP001165190"/>
    </source>
</evidence>
<dbReference type="PANTHER" id="PTHR35317:SF27">
    <property type="entry name" value="RETROVIRUS-RELATED POL POLYPROTEIN FROM TRANSPOSON TNT 1-94"/>
    <property type="match status" value="1"/>
</dbReference>
<dbReference type="AlphaFoldDB" id="A0A9W7LP15"/>
<comment type="caution">
    <text evidence="1">The sequence shown here is derived from an EMBL/GenBank/DDBJ whole genome shotgun (WGS) entry which is preliminary data.</text>
</comment>
<dbReference type="Pfam" id="PF14223">
    <property type="entry name" value="Retrotran_gag_2"/>
    <property type="match status" value="1"/>
</dbReference>
<gene>
    <name evidence="1" type="ORF">HRI_000695800</name>
</gene>
<evidence type="ECO:0000313" key="1">
    <source>
        <dbReference type="EMBL" id="GMI70265.1"/>
    </source>
</evidence>
<name>A0A9W7LP15_HIBTR</name>
<dbReference type="OrthoDB" id="1110791at2759"/>
<accession>A0A9W7LP15</accession>
<dbReference type="Proteomes" id="UP001165190">
    <property type="component" value="Unassembled WGS sequence"/>
</dbReference>